<dbReference type="Proteomes" id="UP000050741">
    <property type="component" value="Unassembled WGS sequence"/>
</dbReference>
<evidence type="ECO:0000259" key="2">
    <source>
        <dbReference type="Pfam" id="PF10277"/>
    </source>
</evidence>
<feature type="transmembrane region" description="Helical" evidence="1">
    <location>
        <begin position="149"/>
        <end position="168"/>
    </location>
</feature>
<organism evidence="3 4">
    <name type="scientific">Globodera pallida</name>
    <name type="common">Potato cyst nematode worm</name>
    <name type="synonym">Heterodera pallida</name>
    <dbReference type="NCBI Taxonomy" id="36090"/>
    <lineage>
        <taxon>Eukaryota</taxon>
        <taxon>Metazoa</taxon>
        <taxon>Ecdysozoa</taxon>
        <taxon>Nematoda</taxon>
        <taxon>Chromadorea</taxon>
        <taxon>Rhabditida</taxon>
        <taxon>Tylenchina</taxon>
        <taxon>Tylenchomorpha</taxon>
        <taxon>Tylenchoidea</taxon>
        <taxon>Heteroderidae</taxon>
        <taxon>Heteroderinae</taxon>
        <taxon>Globodera</taxon>
    </lineage>
</organism>
<feature type="transmembrane region" description="Helical" evidence="1">
    <location>
        <begin position="205"/>
        <end position="224"/>
    </location>
</feature>
<reference evidence="3" key="1">
    <citation type="submission" date="2014-05" db="EMBL/GenBank/DDBJ databases">
        <title>The genome and life-stage specific transcriptomes of Globodera pallida elucidate key aspects of plant parasitism by a cyst nematode.</title>
        <authorList>
            <person name="Cotton J.A."/>
            <person name="Lilley C.J."/>
            <person name="Jones L.M."/>
            <person name="Kikuchi T."/>
            <person name="Reid A.J."/>
            <person name="Thorpe P."/>
            <person name="Tsai I.J."/>
            <person name="Beasley H."/>
            <person name="Blok V."/>
            <person name="Cock P.J.A."/>
            <person name="Van den Akker S.E."/>
            <person name="Holroyd N."/>
            <person name="Hunt M."/>
            <person name="Mantelin S."/>
            <person name="Naghra H."/>
            <person name="Pain A."/>
            <person name="Palomares-Rius J.E."/>
            <person name="Zarowiecki M."/>
            <person name="Berriman M."/>
            <person name="Jones J.T."/>
            <person name="Urwin P.E."/>
        </authorList>
    </citation>
    <scope>NUCLEOTIDE SEQUENCE [LARGE SCALE GENOMIC DNA]</scope>
    <source>
        <strain evidence="3">Lindley</strain>
    </source>
</reference>
<reference evidence="4" key="2">
    <citation type="submission" date="2016-06" db="UniProtKB">
        <authorList>
            <consortium name="WormBaseParasite"/>
        </authorList>
    </citation>
    <scope>IDENTIFICATION</scope>
</reference>
<sequence length="277" mass="31331">MARLPIPCVPWQSRVGGGATTDQNGLITQSMNGLITQSMNGLITQSMNGLITQSMNGLITQSTMNGPKTGADQQPFLLLPIGYWLHRNELFDYLWLCRIVRLPSVSRVLNLPAERILWNFAVALHLPIRPLITLHYFRLCSPFGPLRVLFFVTSLADNIFLLGLSFVGEREDPLLHVCCFCAFLCLCFVHFVLHSLLFCRSPLRVLSLLALCFLVPLLTVSFSVHQLFCAGYSYELFVIGEYLTIASMFAFNCAILIEDSHPKCGYLIINRRRLKKW</sequence>
<keyword evidence="1" id="KW-0812">Transmembrane</keyword>
<feature type="transmembrane region" description="Helical" evidence="1">
    <location>
        <begin position="236"/>
        <end position="257"/>
    </location>
</feature>
<protein>
    <submittedName>
        <fullName evidence="4">Transmembrane protein</fullName>
    </submittedName>
</protein>
<dbReference type="InterPro" id="IPR039545">
    <property type="entry name" value="PGAP2"/>
</dbReference>
<evidence type="ECO:0000313" key="4">
    <source>
        <dbReference type="WBParaSite" id="GPLIN_000088800"/>
    </source>
</evidence>
<dbReference type="WBParaSite" id="GPLIN_000088800">
    <property type="protein sequence ID" value="GPLIN_000088800"/>
    <property type="gene ID" value="GPLIN_000088800"/>
</dbReference>
<keyword evidence="3" id="KW-1185">Reference proteome</keyword>
<evidence type="ECO:0000313" key="3">
    <source>
        <dbReference type="Proteomes" id="UP000050741"/>
    </source>
</evidence>
<dbReference type="InterPro" id="IPR019402">
    <property type="entry name" value="CWH43_N"/>
</dbReference>
<keyword evidence="1" id="KW-1133">Transmembrane helix</keyword>
<dbReference type="GO" id="GO:0006506">
    <property type="term" value="P:GPI anchor biosynthetic process"/>
    <property type="evidence" value="ECO:0007669"/>
    <property type="project" value="TreeGrafter"/>
</dbReference>
<proteinExistence type="predicted"/>
<accession>A0A183BJV9</accession>
<feature type="transmembrane region" description="Helical" evidence="1">
    <location>
        <begin position="174"/>
        <end position="193"/>
    </location>
</feature>
<dbReference type="GO" id="GO:0005789">
    <property type="term" value="C:endoplasmic reticulum membrane"/>
    <property type="evidence" value="ECO:0007669"/>
    <property type="project" value="TreeGrafter"/>
</dbReference>
<name>A0A183BJV9_GLOPA</name>
<keyword evidence="1" id="KW-0472">Membrane</keyword>
<dbReference type="PANTHER" id="PTHR12892">
    <property type="entry name" value="FGF RECEPTOR ACTIVATING PROTEIN 1"/>
    <property type="match status" value="1"/>
</dbReference>
<evidence type="ECO:0000256" key="1">
    <source>
        <dbReference type="SAM" id="Phobius"/>
    </source>
</evidence>
<dbReference type="GO" id="GO:0000139">
    <property type="term" value="C:Golgi membrane"/>
    <property type="evidence" value="ECO:0007669"/>
    <property type="project" value="InterPro"/>
</dbReference>
<dbReference type="PANTHER" id="PTHR12892:SF12">
    <property type="entry name" value="RHOMBOID DOMAIN-CONTAINING PROTEIN"/>
    <property type="match status" value="1"/>
</dbReference>
<feature type="domain" description="CWH43-like N-terminal" evidence="2">
    <location>
        <begin position="82"/>
        <end position="256"/>
    </location>
</feature>
<dbReference type="Pfam" id="PF10277">
    <property type="entry name" value="Frag1"/>
    <property type="match status" value="1"/>
</dbReference>
<dbReference type="AlphaFoldDB" id="A0A183BJV9"/>